<accession>A0A5B6WEM4</accession>
<keyword evidence="5" id="KW-1185">Reference proteome</keyword>
<dbReference type="AlphaFoldDB" id="A0A5B6WEM4"/>
<dbReference type="SUPFAM" id="SSF56672">
    <property type="entry name" value="DNA/RNA polymerases"/>
    <property type="match status" value="1"/>
</dbReference>
<dbReference type="PANTHER" id="PTHR24559:SF444">
    <property type="entry name" value="REVERSE TRANSCRIPTASE DOMAIN-CONTAINING PROTEIN"/>
    <property type="match status" value="1"/>
</dbReference>
<dbReference type="PANTHER" id="PTHR24559">
    <property type="entry name" value="TRANSPOSON TY3-I GAG-POL POLYPROTEIN"/>
    <property type="match status" value="1"/>
</dbReference>
<dbReference type="InterPro" id="IPR041588">
    <property type="entry name" value="Integrase_H2C2"/>
</dbReference>
<dbReference type="EMBL" id="SMMG02000003">
    <property type="protein sequence ID" value="KAA3479736.1"/>
    <property type="molecule type" value="Genomic_DNA"/>
</dbReference>
<name>A0A5B6WEM4_9ROSI</name>
<feature type="domain" description="Reverse transcriptase" evidence="2">
    <location>
        <begin position="303"/>
        <end position="408"/>
    </location>
</feature>
<feature type="domain" description="Integrase zinc-binding" evidence="3">
    <location>
        <begin position="493"/>
        <end position="541"/>
    </location>
</feature>
<evidence type="ECO:0000259" key="3">
    <source>
        <dbReference type="Pfam" id="PF17921"/>
    </source>
</evidence>
<dbReference type="Proteomes" id="UP000325315">
    <property type="component" value="Unassembled WGS sequence"/>
</dbReference>
<dbReference type="Gene3D" id="3.10.10.10">
    <property type="entry name" value="HIV Type 1 Reverse Transcriptase, subunit A, domain 1"/>
    <property type="match status" value="1"/>
</dbReference>
<sequence length="554" mass="64758">MTVTEYEREFVQLSKYVREYVSTKEIMCKRFVDRLNEDIKLLVGILELKEFMRQEIRGRDQEVNLIVPNQRNPETILTDQQLQWDSNRDRGKQYTIPKAQATSVSSVGNLWFTRSFSQRLFRSKMKKDKSQNIRSSNTTTRGRPPRNARNASGNRGTTRDSTVKSKAKVPGRAYAIRAREDVSSPDVIAVTFSLYDTNRYVRKGCDTYLAYVLDTKVSEKKIELVPVVCEYPEVFSEELPGLPPVREVEFAIELVPETSPIYIASYRMAPKELKELKAQLQELTDRGFAQPSFSPLVAPVLFVKKKDRSMRMCIDYRQLNNVTIKNKYPLLRIYDLFDQLKGATVFSKIDLRSGYYQLRVKDSDVSKTVFKRRYRHYEFLVMPFRLTNAPVIFMDLMNRIFRLYLDRFVVVKCEFWLWEIGFLGHIVSADGIRVDPSKISAVSNYKRPRNVSEVKSFLGLASYYRRFIKGFSMITTLRARLLIQSTKSDVMIKILHEAHSGCLSVHLGSNKMYNDLKQLYWWSGMKQDISEFVERCLMCHQKLNIKCLWFCFNL</sequence>
<evidence type="ECO:0000313" key="4">
    <source>
        <dbReference type="EMBL" id="KAA3479736.1"/>
    </source>
</evidence>
<evidence type="ECO:0000259" key="2">
    <source>
        <dbReference type="Pfam" id="PF00078"/>
    </source>
</evidence>
<dbReference type="InterPro" id="IPR053134">
    <property type="entry name" value="RNA-dir_DNA_polymerase"/>
</dbReference>
<dbReference type="CDD" id="cd01647">
    <property type="entry name" value="RT_LTR"/>
    <property type="match status" value="1"/>
</dbReference>
<proteinExistence type="predicted"/>
<dbReference type="InterPro" id="IPR043128">
    <property type="entry name" value="Rev_trsase/Diguanyl_cyclase"/>
</dbReference>
<gene>
    <name evidence="4" type="ORF">EPI10_020226</name>
</gene>
<organism evidence="4 5">
    <name type="scientific">Gossypium australe</name>
    <dbReference type="NCBI Taxonomy" id="47621"/>
    <lineage>
        <taxon>Eukaryota</taxon>
        <taxon>Viridiplantae</taxon>
        <taxon>Streptophyta</taxon>
        <taxon>Embryophyta</taxon>
        <taxon>Tracheophyta</taxon>
        <taxon>Spermatophyta</taxon>
        <taxon>Magnoliopsida</taxon>
        <taxon>eudicotyledons</taxon>
        <taxon>Gunneridae</taxon>
        <taxon>Pentapetalae</taxon>
        <taxon>rosids</taxon>
        <taxon>malvids</taxon>
        <taxon>Malvales</taxon>
        <taxon>Malvaceae</taxon>
        <taxon>Malvoideae</taxon>
        <taxon>Gossypium</taxon>
    </lineage>
</organism>
<feature type="region of interest" description="Disordered" evidence="1">
    <location>
        <begin position="123"/>
        <end position="168"/>
    </location>
</feature>
<reference evidence="4" key="1">
    <citation type="submission" date="2019-08" db="EMBL/GenBank/DDBJ databases">
        <authorList>
            <person name="Liu F."/>
        </authorList>
    </citation>
    <scope>NUCLEOTIDE SEQUENCE [LARGE SCALE GENOMIC DNA]</scope>
    <source>
        <strain evidence="4">PA1801</strain>
        <tissue evidence="4">Leaf</tissue>
    </source>
</reference>
<dbReference type="Gene3D" id="3.30.70.270">
    <property type="match status" value="1"/>
</dbReference>
<protein>
    <submittedName>
        <fullName evidence="4">Retrotransposon protein</fullName>
    </submittedName>
</protein>
<dbReference type="OrthoDB" id="415724at2759"/>
<feature type="compositionally biased region" description="Polar residues" evidence="1">
    <location>
        <begin position="132"/>
        <end position="141"/>
    </location>
</feature>
<evidence type="ECO:0000256" key="1">
    <source>
        <dbReference type="SAM" id="MobiDB-lite"/>
    </source>
</evidence>
<dbReference type="Pfam" id="PF17921">
    <property type="entry name" value="Integrase_H2C2"/>
    <property type="match status" value="1"/>
</dbReference>
<dbReference type="Gene3D" id="1.10.340.70">
    <property type="match status" value="1"/>
</dbReference>
<evidence type="ECO:0000313" key="5">
    <source>
        <dbReference type="Proteomes" id="UP000325315"/>
    </source>
</evidence>
<dbReference type="Pfam" id="PF00078">
    <property type="entry name" value="RVT_1"/>
    <property type="match status" value="1"/>
</dbReference>
<dbReference type="InterPro" id="IPR000477">
    <property type="entry name" value="RT_dom"/>
</dbReference>
<comment type="caution">
    <text evidence="4">The sequence shown here is derived from an EMBL/GenBank/DDBJ whole genome shotgun (WGS) entry which is preliminary data.</text>
</comment>
<dbReference type="InterPro" id="IPR043502">
    <property type="entry name" value="DNA/RNA_pol_sf"/>
</dbReference>